<reference evidence="5 6" key="1">
    <citation type="submission" date="2024-05" db="EMBL/GenBank/DDBJ databases">
        <authorList>
            <person name="Wallberg A."/>
        </authorList>
    </citation>
    <scope>NUCLEOTIDE SEQUENCE [LARGE SCALE GENOMIC DNA]</scope>
</reference>
<feature type="chain" id="PRO_5043785813" description="Peptidase S1 domain-containing protein" evidence="3">
    <location>
        <begin position="21"/>
        <end position="312"/>
    </location>
</feature>
<keyword evidence="1" id="KW-1015">Disulfide bond</keyword>
<dbReference type="InterPro" id="IPR001254">
    <property type="entry name" value="Trypsin_dom"/>
</dbReference>
<evidence type="ECO:0000313" key="5">
    <source>
        <dbReference type="EMBL" id="CAL4098153.1"/>
    </source>
</evidence>
<dbReference type="PANTHER" id="PTHR24256">
    <property type="entry name" value="TRYPTASE-RELATED"/>
    <property type="match status" value="1"/>
</dbReference>
<feature type="domain" description="Peptidase S1" evidence="4">
    <location>
        <begin position="134"/>
        <end position="286"/>
    </location>
</feature>
<dbReference type="Proteomes" id="UP001497623">
    <property type="component" value="Unassembled WGS sequence"/>
</dbReference>
<dbReference type="Gene3D" id="2.40.10.10">
    <property type="entry name" value="Trypsin-like serine proteases"/>
    <property type="match status" value="1"/>
</dbReference>
<dbReference type="SUPFAM" id="SSF50494">
    <property type="entry name" value="Trypsin-like serine proteases"/>
    <property type="match status" value="1"/>
</dbReference>
<name>A0AAV2QRD2_MEGNR</name>
<protein>
    <recommendedName>
        <fullName evidence="4">Peptidase S1 domain-containing protein</fullName>
    </recommendedName>
</protein>
<dbReference type="Pfam" id="PF00089">
    <property type="entry name" value="Trypsin"/>
    <property type="match status" value="1"/>
</dbReference>
<dbReference type="GO" id="GO:0006508">
    <property type="term" value="P:proteolysis"/>
    <property type="evidence" value="ECO:0007669"/>
    <property type="project" value="InterPro"/>
</dbReference>
<dbReference type="PROSITE" id="PS50240">
    <property type="entry name" value="TRYPSIN_DOM"/>
    <property type="match status" value="1"/>
</dbReference>
<evidence type="ECO:0000256" key="2">
    <source>
        <dbReference type="ARBA" id="ARBA00024195"/>
    </source>
</evidence>
<gene>
    <name evidence="5" type="ORF">MNOR_LOCUS16161</name>
</gene>
<proteinExistence type="inferred from homology"/>
<dbReference type="InterPro" id="IPR043504">
    <property type="entry name" value="Peptidase_S1_PA_chymotrypsin"/>
</dbReference>
<feature type="signal peptide" evidence="3">
    <location>
        <begin position="1"/>
        <end position="20"/>
    </location>
</feature>
<evidence type="ECO:0000313" key="6">
    <source>
        <dbReference type="Proteomes" id="UP001497623"/>
    </source>
</evidence>
<dbReference type="AlphaFoldDB" id="A0AAV2QRD2"/>
<evidence type="ECO:0000256" key="1">
    <source>
        <dbReference type="ARBA" id="ARBA00023157"/>
    </source>
</evidence>
<sequence>MMQLPVTTLLFSLFILGAQSLPQSSLGSGSLVPNCLCTPFYKCHDAETMTSDLDGRVDDRVSIIDNRFTFELRQEIGPSPTSSCTDEFDVCCFSLTPDPGQIQTPTDPGTSQIPTSTRIEDGCGVRNEKGVKFSIKGKGGQTQYGEFPWMVALMKSQDENLLFIGGGSLIHPQVVLSAAHKILEERANDSTTVRVGEWSFLTDKEPIPHQNIPVKQVIYHPSFNHGQYENNYILLVLERPAELSETVKTICLPSNTIDRFDDMTCFLSGWGKKVFNEEGKFSRVIRRPNNLFKVNKLRTMQPERKRILLHSN</sequence>
<dbReference type="InterPro" id="IPR009003">
    <property type="entry name" value="Peptidase_S1_PA"/>
</dbReference>
<keyword evidence="6" id="KW-1185">Reference proteome</keyword>
<dbReference type="SMART" id="SM00020">
    <property type="entry name" value="Tryp_SPc"/>
    <property type="match status" value="1"/>
</dbReference>
<accession>A0AAV2QRD2</accession>
<keyword evidence="3" id="KW-0732">Signal</keyword>
<dbReference type="InterPro" id="IPR051487">
    <property type="entry name" value="Ser/Thr_Proteases_Immune/Dev"/>
</dbReference>
<evidence type="ECO:0000259" key="4">
    <source>
        <dbReference type="PROSITE" id="PS50240"/>
    </source>
</evidence>
<feature type="non-terminal residue" evidence="5">
    <location>
        <position position="312"/>
    </location>
</feature>
<comment type="caution">
    <text evidence="5">The sequence shown here is derived from an EMBL/GenBank/DDBJ whole genome shotgun (WGS) entry which is preliminary data.</text>
</comment>
<dbReference type="GO" id="GO:0004252">
    <property type="term" value="F:serine-type endopeptidase activity"/>
    <property type="evidence" value="ECO:0007669"/>
    <property type="project" value="InterPro"/>
</dbReference>
<evidence type="ECO:0000256" key="3">
    <source>
        <dbReference type="SAM" id="SignalP"/>
    </source>
</evidence>
<organism evidence="5 6">
    <name type="scientific">Meganyctiphanes norvegica</name>
    <name type="common">Northern krill</name>
    <name type="synonym">Thysanopoda norvegica</name>
    <dbReference type="NCBI Taxonomy" id="48144"/>
    <lineage>
        <taxon>Eukaryota</taxon>
        <taxon>Metazoa</taxon>
        <taxon>Ecdysozoa</taxon>
        <taxon>Arthropoda</taxon>
        <taxon>Crustacea</taxon>
        <taxon>Multicrustacea</taxon>
        <taxon>Malacostraca</taxon>
        <taxon>Eumalacostraca</taxon>
        <taxon>Eucarida</taxon>
        <taxon>Euphausiacea</taxon>
        <taxon>Euphausiidae</taxon>
        <taxon>Meganyctiphanes</taxon>
    </lineage>
</organism>
<comment type="similarity">
    <text evidence="2">Belongs to the peptidase S1 family. CLIP subfamily.</text>
</comment>
<dbReference type="EMBL" id="CAXKWB010010485">
    <property type="protein sequence ID" value="CAL4098153.1"/>
    <property type="molecule type" value="Genomic_DNA"/>
</dbReference>